<evidence type="ECO:0000256" key="6">
    <source>
        <dbReference type="SAM" id="Phobius"/>
    </source>
</evidence>
<feature type="transmembrane region" description="Helical" evidence="6">
    <location>
        <begin position="394"/>
        <end position="417"/>
    </location>
</feature>
<dbReference type="Pfam" id="PF01943">
    <property type="entry name" value="Polysacc_synt"/>
    <property type="match status" value="1"/>
</dbReference>
<comment type="subcellular location">
    <subcellularLocation>
        <location evidence="1">Cell membrane</location>
        <topology evidence="1">Multi-pass membrane protein</topology>
    </subcellularLocation>
</comment>
<sequence>MSEDKNQAIRDIVKGASIVYVGLFLELLIAFVAQVIAARYLSVSEFGGLTAGTALLDIGSILAGLGLASGLTRYLPRIGDEEKRMLASTTIVITFVTSVLLGTVVTLNASFIASEIFGNPEVTVSIRTFGAAIPFAALLNVSVGGIRGQERSLYRVYVKNIIHPVTRFVLVIGAVVYGLGQVGLASAYAAPYIVSGAIALLLLHRTLPRTSSSFDSELFTRVTRYSLPFTISGVTGFVYRSIDIFLILYFLGDTATGIYGVAYAAVSFMGMYSTAFNYLGSPIASKLESDGNVDDVMDMFSSVARWLVIASVCTLVPLGVFSTEFISIIYESKYASGGPVLLILAAGFAAKNVLSIHSPILESLGLSKTISFNSVVAAAVNLGLNILLIPEFGITGAAVATVISFLVRDGLAAVEVYYHLGTTPISWQVIRPVAVAIPSLTIFATIIAPEIPTTIPWLIGATGSFTVSLVLGVLFVFGLSKTEVMVIRSAEERYNLNLGPFDRLVRHLARR</sequence>
<dbReference type="Proteomes" id="UP000199062">
    <property type="component" value="Unassembled WGS sequence"/>
</dbReference>
<keyword evidence="3 6" id="KW-0812">Transmembrane</keyword>
<protein>
    <submittedName>
        <fullName evidence="7">Membrane protein involved in the export of O-antigen and teichoic acid</fullName>
    </submittedName>
</protein>
<feature type="transmembrane region" description="Helical" evidence="6">
    <location>
        <begin position="12"/>
        <end position="37"/>
    </location>
</feature>
<proteinExistence type="predicted"/>
<feature type="transmembrane region" description="Helical" evidence="6">
    <location>
        <begin position="124"/>
        <end position="144"/>
    </location>
</feature>
<feature type="transmembrane region" description="Helical" evidence="6">
    <location>
        <begin position="49"/>
        <end position="71"/>
    </location>
</feature>
<feature type="transmembrane region" description="Helical" evidence="6">
    <location>
        <begin position="455"/>
        <end position="479"/>
    </location>
</feature>
<keyword evidence="5 6" id="KW-0472">Membrane</keyword>
<feature type="transmembrane region" description="Helical" evidence="6">
    <location>
        <begin position="91"/>
        <end position="112"/>
    </location>
</feature>
<keyword evidence="2" id="KW-1003">Cell membrane</keyword>
<dbReference type="CDD" id="cd13128">
    <property type="entry name" value="MATE_Wzx_like"/>
    <property type="match status" value="1"/>
</dbReference>
<evidence type="ECO:0000256" key="2">
    <source>
        <dbReference type="ARBA" id="ARBA00022475"/>
    </source>
</evidence>
<feature type="transmembrane region" description="Helical" evidence="6">
    <location>
        <begin position="306"/>
        <end position="330"/>
    </location>
</feature>
<dbReference type="InterPro" id="IPR002797">
    <property type="entry name" value="Polysacc_synth"/>
</dbReference>
<dbReference type="InterPro" id="IPR050833">
    <property type="entry name" value="Poly_Biosynth_Transport"/>
</dbReference>
<accession>A0A1I6LSX2</accession>
<feature type="transmembrane region" description="Helical" evidence="6">
    <location>
        <begin position="156"/>
        <end position="179"/>
    </location>
</feature>
<organism evidence="7 8">
    <name type="scientific">Halomicrobium zhouii</name>
    <dbReference type="NCBI Taxonomy" id="767519"/>
    <lineage>
        <taxon>Archaea</taxon>
        <taxon>Methanobacteriati</taxon>
        <taxon>Methanobacteriota</taxon>
        <taxon>Stenosarchaea group</taxon>
        <taxon>Halobacteria</taxon>
        <taxon>Halobacteriales</taxon>
        <taxon>Haloarculaceae</taxon>
        <taxon>Halomicrobium</taxon>
    </lineage>
</organism>
<dbReference type="OrthoDB" id="19148at2157"/>
<reference evidence="7 8" key="1">
    <citation type="submission" date="2016-10" db="EMBL/GenBank/DDBJ databases">
        <authorList>
            <person name="de Groot N.N."/>
        </authorList>
    </citation>
    <scope>NUCLEOTIDE SEQUENCE [LARGE SCALE GENOMIC DNA]</scope>
    <source>
        <strain evidence="7 8">CGMCC 1.10457</strain>
    </source>
</reference>
<gene>
    <name evidence="7" type="ORF">SAMN05216559_3059</name>
</gene>
<dbReference type="GO" id="GO:0005886">
    <property type="term" value="C:plasma membrane"/>
    <property type="evidence" value="ECO:0007669"/>
    <property type="project" value="UniProtKB-SubCell"/>
</dbReference>
<evidence type="ECO:0000256" key="5">
    <source>
        <dbReference type="ARBA" id="ARBA00023136"/>
    </source>
</evidence>
<dbReference type="AlphaFoldDB" id="A0A1I6LSX2"/>
<name>A0A1I6LSX2_9EURY</name>
<dbReference type="STRING" id="767519.SAMN05216559_3059"/>
<evidence type="ECO:0000313" key="8">
    <source>
        <dbReference type="Proteomes" id="UP000199062"/>
    </source>
</evidence>
<dbReference type="EMBL" id="FOZK01000003">
    <property type="protein sequence ID" value="SFS06561.1"/>
    <property type="molecule type" value="Genomic_DNA"/>
</dbReference>
<evidence type="ECO:0000313" key="7">
    <source>
        <dbReference type="EMBL" id="SFS06561.1"/>
    </source>
</evidence>
<feature type="transmembrane region" description="Helical" evidence="6">
    <location>
        <begin position="257"/>
        <end position="279"/>
    </location>
</feature>
<feature type="transmembrane region" description="Helical" evidence="6">
    <location>
        <begin position="225"/>
        <end position="251"/>
    </location>
</feature>
<keyword evidence="8" id="KW-1185">Reference proteome</keyword>
<dbReference type="PANTHER" id="PTHR30250">
    <property type="entry name" value="PST FAMILY PREDICTED COLANIC ACID TRANSPORTER"/>
    <property type="match status" value="1"/>
</dbReference>
<evidence type="ECO:0000256" key="3">
    <source>
        <dbReference type="ARBA" id="ARBA00022692"/>
    </source>
</evidence>
<evidence type="ECO:0000256" key="1">
    <source>
        <dbReference type="ARBA" id="ARBA00004651"/>
    </source>
</evidence>
<feature type="transmembrane region" description="Helical" evidence="6">
    <location>
        <begin position="336"/>
        <end position="354"/>
    </location>
</feature>
<keyword evidence="4 6" id="KW-1133">Transmembrane helix</keyword>
<evidence type="ECO:0000256" key="4">
    <source>
        <dbReference type="ARBA" id="ARBA00022989"/>
    </source>
</evidence>
<dbReference type="PANTHER" id="PTHR30250:SF11">
    <property type="entry name" value="O-ANTIGEN TRANSPORTER-RELATED"/>
    <property type="match status" value="1"/>
</dbReference>
<feature type="transmembrane region" description="Helical" evidence="6">
    <location>
        <begin position="429"/>
        <end position="449"/>
    </location>
</feature>
<dbReference type="RefSeq" id="WP_089817405.1">
    <property type="nucleotide sequence ID" value="NZ_FOZK01000003.1"/>
</dbReference>